<dbReference type="SMR" id="A0A0V1BZI5"/>
<dbReference type="InParanoid" id="A0A0V1BZI5"/>
<accession>A0A0V1BZI5</accession>
<dbReference type="GO" id="GO:0030246">
    <property type="term" value="F:carbohydrate binding"/>
    <property type="evidence" value="ECO:0007669"/>
    <property type="project" value="UniProtKB-KW"/>
</dbReference>
<dbReference type="STRING" id="6334.A0A0V1BZI5"/>
<dbReference type="PANTHER" id="PTHR46746">
    <property type="entry name" value="KILLER CELL LECTIN-LIKE RECEPTOR SUBFAMILY F MEMBER 2"/>
    <property type="match status" value="1"/>
</dbReference>
<evidence type="ECO:0000256" key="2">
    <source>
        <dbReference type="ARBA" id="ARBA00023157"/>
    </source>
</evidence>
<comment type="caution">
    <text evidence="5">The sequence shown here is derived from an EMBL/GenBank/DDBJ whole genome shotgun (WGS) entry which is preliminary data.</text>
</comment>
<keyword evidence="6" id="KW-1185">Reference proteome</keyword>
<dbReference type="InterPro" id="IPR051379">
    <property type="entry name" value="C-type_Lectin_Receptor_IMM"/>
</dbReference>
<evidence type="ECO:0000259" key="4">
    <source>
        <dbReference type="Pfam" id="PF00059"/>
    </source>
</evidence>
<keyword evidence="3" id="KW-0732">Signal</keyword>
<sequence>MCRQWFLFFLVALAAVVFCNRFPCRIKWHLHGQNCYRIMNHKSTFSTAQKICKLYNSKLLVLRSFEEMKNAFEMFSDSQFFWVTLNMTEEKDMDIQNTHDLLYAIPVINGRQMRSNEGEKCFVITKSNAEDERHLKSGYSWQCIFGFQICRLCVNESGLCILSANFPSEWNCDYLKVHRDSHPNDRQIFNPYARICGQVRYRICHSLE</sequence>
<feature type="signal peptide" evidence="3">
    <location>
        <begin position="1"/>
        <end position="19"/>
    </location>
</feature>
<dbReference type="Pfam" id="PF00059">
    <property type="entry name" value="Lectin_C"/>
    <property type="match status" value="1"/>
</dbReference>
<dbReference type="OrthoDB" id="5915136at2759"/>
<organism evidence="5 6">
    <name type="scientific">Trichinella spiralis</name>
    <name type="common">Trichina worm</name>
    <dbReference type="NCBI Taxonomy" id="6334"/>
    <lineage>
        <taxon>Eukaryota</taxon>
        <taxon>Metazoa</taxon>
        <taxon>Ecdysozoa</taxon>
        <taxon>Nematoda</taxon>
        <taxon>Enoplea</taxon>
        <taxon>Dorylaimia</taxon>
        <taxon>Trichinellida</taxon>
        <taxon>Trichinellidae</taxon>
        <taxon>Trichinella</taxon>
    </lineage>
</organism>
<dbReference type="InterPro" id="IPR016187">
    <property type="entry name" value="CTDL_fold"/>
</dbReference>
<dbReference type="InterPro" id="IPR016186">
    <property type="entry name" value="C-type_lectin-like/link_sf"/>
</dbReference>
<dbReference type="AlphaFoldDB" id="A0A0V1BZI5"/>
<keyword evidence="2" id="KW-1015">Disulfide bond</keyword>
<evidence type="ECO:0000313" key="5">
    <source>
        <dbReference type="EMBL" id="KRY42391.1"/>
    </source>
</evidence>
<dbReference type="SUPFAM" id="SSF56436">
    <property type="entry name" value="C-type lectin-like"/>
    <property type="match status" value="1"/>
</dbReference>
<evidence type="ECO:0000256" key="1">
    <source>
        <dbReference type="ARBA" id="ARBA00022734"/>
    </source>
</evidence>
<reference evidence="5 6" key="1">
    <citation type="submission" date="2015-01" db="EMBL/GenBank/DDBJ databases">
        <title>Evolution of Trichinella species and genotypes.</title>
        <authorList>
            <person name="Korhonen P.K."/>
            <person name="Edoardo P."/>
            <person name="Giuseppe L.R."/>
            <person name="Gasser R.B."/>
        </authorList>
    </citation>
    <scope>NUCLEOTIDE SEQUENCE [LARGE SCALE GENOMIC DNA]</scope>
    <source>
        <strain evidence="5">ISS3</strain>
    </source>
</reference>
<gene>
    <name evidence="5" type="ORF">T01_9679</name>
</gene>
<evidence type="ECO:0000313" key="6">
    <source>
        <dbReference type="Proteomes" id="UP000054776"/>
    </source>
</evidence>
<feature type="domain" description="C-type lectin" evidence="4">
    <location>
        <begin position="42"/>
        <end position="128"/>
    </location>
</feature>
<dbReference type="InterPro" id="IPR001304">
    <property type="entry name" value="C-type_lectin-like"/>
</dbReference>
<proteinExistence type="predicted"/>
<dbReference type="Proteomes" id="UP000054776">
    <property type="component" value="Unassembled WGS sequence"/>
</dbReference>
<protein>
    <recommendedName>
        <fullName evidence="4">C-type lectin domain-containing protein</fullName>
    </recommendedName>
</protein>
<keyword evidence="1" id="KW-0430">Lectin</keyword>
<feature type="chain" id="PRO_5006875540" description="C-type lectin domain-containing protein" evidence="3">
    <location>
        <begin position="20"/>
        <end position="208"/>
    </location>
</feature>
<dbReference type="PANTHER" id="PTHR46746:SF9">
    <property type="entry name" value="CD209 ANTIGEN-LIKE PROTEIN C-LIKE"/>
    <property type="match status" value="1"/>
</dbReference>
<dbReference type="Gene3D" id="3.10.100.10">
    <property type="entry name" value="Mannose-Binding Protein A, subunit A"/>
    <property type="match status" value="1"/>
</dbReference>
<evidence type="ECO:0000256" key="3">
    <source>
        <dbReference type="SAM" id="SignalP"/>
    </source>
</evidence>
<dbReference type="EMBL" id="JYDH01000004">
    <property type="protein sequence ID" value="KRY42391.1"/>
    <property type="molecule type" value="Genomic_DNA"/>
</dbReference>
<name>A0A0V1BZI5_TRISP</name>